<dbReference type="AlphaFoldDB" id="A0AAU7G9F6"/>
<dbReference type="PANTHER" id="PTHR43433:SF5">
    <property type="entry name" value="AB HYDROLASE-1 DOMAIN-CONTAINING PROTEIN"/>
    <property type="match status" value="1"/>
</dbReference>
<dbReference type="Pfam" id="PF12146">
    <property type="entry name" value="Hydrolase_4"/>
    <property type="match status" value="1"/>
</dbReference>
<dbReference type="EMBL" id="CP157390">
    <property type="protein sequence ID" value="XBM46628.1"/>
    <property type="molecule type" value="Genomic_DNA"/>
</dbReference>
<dbReference type="InterPro" id="IPR022742">
    <property type="entry name" value="Hydrolase_4"/>
</dbReference>
<dbReference type="InterPro" id="IPR000073">
    <property type="entry name" value="AB_hydrolase_1"/>
</dbReference>
<sequence>MSDVLVPAVAYGHPAAPPLVYLRGLPSEPGRARGLDALTERIIVRGPARSRRVHAIGRPVRIRPGTSMAGIADVYADLIRRRFDGPAALMGVSTGASIALQLATDHPELVSSLVVAAGAATLGAEGRAVQRRYSDLLADGHKEATEQLAVATMDAPLLAPAVRVASRVVPAPADRAGLRALVEAEDGYDVRESLGRVRVPVLVVSGGRDRFYPPAVAADTVRRLPDATHIVYPNRSHAGTPLHPRFAGDVGAFLRRQP</sequence>
<evidence type="ECO:0000259" key="1">
    <source>
        <dbReference type="Pfam" id="PF12146"/>
    </source>
</evidence>
<organism evidence="2">
    <name type="scientific">Leifsonia sp. NPDC080035</name>
    <dbReference type="NCBI Taxonomy" id="3143936"/>
    <lineage>
        <taxon>Bacteria</taxon>
        <taxon>Bacillati</taxon>
        <taxon>Actinomycetota</taxon>
        <taxon>Actinomycetes</taxon>
        <taxon>Micrococcales</taxon>
        <taxon>Microbacteriaceae</taxon>
        <taxon>Leifsonia</taxon>
    </lineage>
</organism>
<protein>
    <submittedName>
        <fullName evidence="2">Alpha/beta hydrolase</fullName>
    </submittedName>
</protein>
<dbReference type="PANTHER" id="PTHR43433">
    <property type="entry name" value="HYDROLASE, ALPHA/BETA FOLD FAMILY PROTEIN"/>
    <property type="match status" value="1"/>
</dbReference>
<proteinExistence type="predicted"/>
<dbReference type="Gene3D" id="3.40.50.1820">
    <property type="entry name" value="alpha/beta hydrolase"/>
    <property type="match status" value="1"/>
</dbReference>
<feature type="domain" description="Serine aminopeptidase S33" evidence="1">
    <location>
        <begin position="72"/>
        <end position="237"/>
    </location>
</feature>
<keyword evidence="2" id="KW-0378">Hydrolase</keyword>
<gene>
    <name evidence="2" type="ORF">AAME72_11040</name>
</gene>
<dbReference type="InterPro" id="IPR029058">
    <property type="entry name" value="AB_hydrolase_fold"/>
</dbReference>
<dbReference type="InterPro" id="IPR050471">
    <property type="entry name" value="AB_hydrolase"/>
</dbReference>
<evidence type="ECO:0000313" key="2">
    <source>
        <dbReference type="EMBL" id="XBM46628.1"/>
    </source>
</evidence>
<dbReference type="SUPFAM" id="SSF53474">
    <property type="entry name" value="alpha/beta-Hydrolases"/>
    <property type="match status" value="1"/>
</dbReference>
<name>A0AAU7G9F6_9MICO</name>
<dbReference type="RefSeq" id="WP_348786612.1">
    <property type="nucleotide sequence ID" value="NZ_CP157390.1"/>
</dbReference>
<reference evidence="2" key="1">
    <citation type="submission" date="2024-05" db="EMBL/GenBank/DDBJ databases">
        <title>The Natural Products Discovery Center: Release of the First 8490 Sequenced Strains for Exploring Actinobacteria Biosynthetic Diversity.</title>
        <authorList>
            <person name="Kalkreuter E."/>
            <person name="Kautsar S.A."/>
            <person name="Yang D."/>
            <person name="Bader C.D."/>
            <person name="Teijaro C.N."/>
            <person name="Fluegel L."/>
            <person name="Davis C.M."/>
            <person name="Simpson J.R."/>
            <person name="Lauterbach L."/>
            <person name="Steele A.D."/>
            <person name="Gui C."/>
            <person name="Meng S."/>
            <person name="Li G."/>
            <person name="Viehrig K."/>
            <person name="Ye F."/>
            <person name="Su P."/>
            <person name="Kiefer A.F."/>
            <person name="Nichols A."/>
            <person name="Cepeda A.J."/>
            <person name="Yan W."/>
            <person name="Fan B."/>
            <person name="Jiang Y."/>
            <person name="Adhikari A."/>
            <person name="Zheng C.-J."/>
            <person name="Schuster L."/>
            <person name="Cowan T.M."/>
            <person name="Smanski M.J."/>
            <person name="Chevrette M.G."/>
            <person name="de Carvalho L.P.S."/>
            <person name="Shen B."/>
        </authorList>
    </citation>
    <scope>NUCLEOTIDE SEQUENCE</scope>
    <source>
        <strain evidence="2">NPDC080035</strain>
    </source>
</reference>
<dbReference type="GO" id="GO:0016787">
    <property type="term" value="F:hydrolase activity"/>
    <property type="evidence" value="ECO:0007669"/>
    <property type="project" value="UniProtKB-KW"/>
</dbReference>
<dbReference type="PRINTS" id="PR00111">
    <property type="entry name" value="ABHYDROLASE"/>
</dbReference>
<accession>A0AAU7G9F6</accession>